<evidence type="ECO:0000313" key="10">
    <source>
        <dbReference type="Proteomes" id="UP000886881"/>
    </source>
</evidence>
<evidence type="ECO:0000256" key="1">
    <source>
        <dbReference type="ARBA" id="ARBA00001913"/>
    </source>
</evidence>
<dbReference type="Pfam" id="PF00884">
    <property type="entry name" value="Sulfatase"/>
    <property type="match status" value="1"/>
</dbReference>
<evidence type="ECO:0000313" key="9">
    <source>
        <dbReference type="EMBL" id="HIT47641.1"/>
    </source>
</evidence>
<evidence type="ECO:0000256" key="2">
    <source>
        <dbReference type="ARBA" id="ARBA00008779"/>
    </source>
</evidence>
<dbReference type="Gene3D" id="3.40.720.10">
    <property type="entry name" value="Alkaline Phosphatase, subunit A"/>
    <property type="match status" value="1"/>
</dbReference>
<feature type="modified residue" description="3-oxoalanine (Ser)" evidence="7">
    <location>
        <position position="72"/>
    </location>
</feature>
<comment type="similarity">
    <text evidence="2">Belongs to the sulfatase family.</text>
</comment>
<keyword evidence="4" id="KW-0732">Signal</keyword>
<dbReference type="EMBL" id="DVLC01000132">
    <property type="protein sequence ID" value="HIT47641.1"/>
    <property type="molecule type" value="Genomic_DNA"/>
</dbReference>
<evidence type="ECO:0000259" key="8">
    <source>
        <dbReference type="Pfam" id="PF00884"/>
    </source>
</evidence>
<dbReference type="InterPro" id="IPR035874">
    <property type="entry name" value="IDS"/>
</dbReference>
<dbReference type="CDD" id="cd16030">
    <property type="entry name" value="iduronate-2-sulfatase"/>
    <property type="match status" value="1"/>
</dbReference>
<dbReference type="SUPFAM" id="SSF53649">
    <property type="entry name" value="Alkaline phosphatase-like"/>
    <property type="match status" value="1"/>
</dbReference>
<dbReference type="PANTHER" id="PTHR45953">
    <property type="entry name" value="IDURONATE 2-SULFATASE"/>
    <property type="match status" value="1"/>
</dbReference>
<dbReference type="Proteomes" id="UP000886881">
    <property type="component" value="Unassembled WGS sequence"/>
</dbReference>
<reference evidence="9" key="2">
    <citation type="journal article" date="2021" name="PeerJ">
        <title>Extensive microbial diversity within the chicken gut microbiome revealed by metagenomics and culture.</title>
        <authorList>
            <person name="Gilroy R."/>
            <person name="Ravi A."/>
            <person name="Getino M."/>
            <person name="Pursley I."/>
            <person name="Horton D.L."/>
            <person name="Alikhan N.F."/>
            <person name="Baker D."/>
            <person name="Gharbi K."/>
            <person name="Hall N."/>
            <person name="Watson M."/>
            <person name="Adriaenssens E.M."/>
            <person name="Foster-Nyarko E."/>
            <person name="Jarju S."/>
            <person name="Secka A."/>
            <person name="Antonio M."/>
            <person name="Oren A."/>
            <person name="Chaudhuri R.R."/>
            <person name="La Ragione R."/>
            <person name="Hildebrand F."/>
            <person name="Pallen M.J."/>
        </authorList>
    </citation>
    <scope>NUCLEOTIDE SEQUENCE</scope>
    <source>
        <strain evidence="9">ChiHecec2B26-709</strain>
    </source>
</reference>
<evidence type="ECO:0000256" key="4">
    <source>
        <dbReference type="ARBA" id="ARBA00022729"/>
    </source>
</evidence>
<feature type="domain" description="Sulfatase N-terminal" evidence="8">
    <location>
        <begin position="26"/>
        <end position="397"/>
    </location>
</feature>
<dbReference type="GO" id="GO:0046872">
    <property type="term" value="F:metal ion binding"/>
    <property type="evidence" value="ECO:0007669"/>
    <property type="project" value="UniProtKB-KW"/>
</dbReference>
<reference evidence="9" key="1">
    <citation type="submission" date="2020-10" db="EMBL/GenBank/DDBJ databases">
        <authorList>
            <person name="Gilroy R."/>
        </authorList>
    </citation>
    <scope>NUCLEOTIDE SEQUENCE</scope>
    <source>
        <strain evidence="9">ChiHecec2B26-709</strain>
    </source>
</reference>
<dbReference type="PANTHER" id="PTHR45953:SF1">
    <property type="entry name" value="IDURONATE 2-SULFATASE"/>
    <property type="match status" value="1"/>
</dbReference>
<name>A0A9D1GNY7_9BACT</name>
<keyword evidence="5" id="KW-0378">Hydrolase</keyword>
<evidence type="ECO:0000256" key="5">
    <source>
        <dbReference type="ARBA" id="ARBA00022801"/>
    </source>
</evidence>
<dbReference type="PROSITE" id="PS00149">
    <property type="entry name" value="SULFATASE_2"/>
    <property type="match status" value="1"/>
</dbReference>
<protein>
    <submittedName>
        <fullName evidence="9">Sulfatase</fullName>
    </submittedName>
</protein>
<accession>A0A9D1GNY7</accession>
<comment type="PTM">
    <text evidence="7">The conversion to 3-oxoalanine (also known as C-formylglycine, FGly), of a serine or cysteine residue in prokaryotes and of a cysteine residue in eukaryotes, is critical for catalytic activity.</text>
</comment>
<organism evidence="9 10">
    <name type="scientific">Candidatus Cryptobacteroides merdipullorum</name>
    <dbReference type="NCBI Taxonomy" id="2840771"/>
    <lineage>
        <taxon>Bacteria</taxon>
        <taxon>Pseudomonadati</taxon>
        <taxon>Bacteroidota</taxon>
        <taxon>Bacteroidia</taxon>
        <taxon>Bacteroidales</taxon>
        <taxon>Candidatus Cryptobacteroides</taxon>
    </lineage>
</organism>
<dbReference type="AlphaFoldDB" id="A0A9D1GNY7"/>
<keyword evidence="3" id="KW-0479">Metal-binding</keyword>
<proteinExistence type="inferred from homology"/>
<dbReference type="GO" id="GO:0005737">
    <property type="term" value="C:cytoplasm"/>
    <property type="evidence" value="ECO:0007669"/>
    <property type="project" value="TreeGrafter"/>
</dbReference>
<gene>
    <name evidence="9" type="ORF">IAC35_07280</name>
</gene>
<dbReference type="InterPro" id="IPR017850">
    <property type="entry name" value="Alkaline_phosphatase_core_sf"/>
</dbReference>
<dbReference type="GO" id="GO:0004423">
    <property type="term" value="F:iduronate-2-sulfatase activity"/>
    <property type="evidence" value="ECO:0007669"/>
    <property type="project" value="InterPro"/>
</dbReference>
<evidence type="ECO:0000256" key="7">
    <source>
        <dbReference type="PIRSR" id="PIRSR600917-52"/>
    </source>
</evidence>
<evidence type="ECO:0000256" key="6">
    <source>
        <dbReference type="ARBA" id="ARBA00022837"/>
    </source>
</evidence>
<evidence type="ECO:0000256" key="3">
    <source>
        <dbReference type="ARBA" id="ARBA00022723"/>
    </source>
</evidence>
<keyword evidence="6" id="KW-0106">Calcium</keyword>
<comment type="cofactor">
    <cofactor evidence="1">
        <name>Ca(2+)</name>
        <dbReference type="ChEBI" id="CHEBI:29108"/>
    </cofactor>
</comment>
<comment type="caution">
    <text evidence="9">The sequence shown here is derived from an EMBL/GenBank/DDBJ whole genome shotgun (WGS) entry which is preliminary data.</text>
</comment>
<dbReference type="InterPro" id="IPR024607">
    <property type="entry name" value="Sulfatase_CS"/>
</dbReference>
<dbReference type="InterPro" id="IPR000917">
    <property type="entry name" value="Sulfatase_N"/>
</dbReference>
<sequence length="508" mass="57003">MNKILPLGLGLVAGGAALIADEPKMNVLFIMSDDMRTDWNCYGTPEMHTPNFDRLASEGVLFQHNYCQYPLSGPSRTSLLSGHSPVSTRIYDNSPWWQADHPEWTSLPMYFKQNGYTTYVSGKIFHSGIEDSDAWDFGGWERRRNKGVGDFQPSYVSDEEHRLWVESKGGGKNLIKKNGKREMLPSDEYNVGHGSHSDRWGASETEYASETANADKAIEFIKQAAQKDEPFFIACGFSKPHTPCIAPQRFFDLYEDVEIPLAEDFCTYPMVPRGFPAGAIRDINADVFINRRSSPEDARSFIRAYWACISYVDWNVGRLIDALDEAGLRDNTIIVFCVDHGFMLGEKGKWSKAGSLWEEATNVPLLIVDPRAKGNGKVSYRITENLDIYPTLIELCGLPENPSLEGTSFAGLLDNPEAEFDKPAYTVWNNHGKGVTGVAIRTERWRYAEFYGAGAGRMLIDEVNDPDELVNLADQPELAPLVEKFHQMAEEYVKGQRELTAEEAGVTE</sequence>